<sequence>MLTVCAPGRISAVPEFPGLRRFPNGPLMKIYLAAVAGYLPSDMIKCLAAFMEFCYLVRRCRPSHIHAYHRNAISAPDLIEIQDALDRFHRYCQIFIDCEVRVDISLPRQHSLKHYIRSIRFFGSLNGLCSSITESKHIKAVKEPWRRSSRFNALSQMLRTLVRLDKLAALRVVLTLRGMMTGTTSSYTQQVLTGEQPQVEAAAFSLLKTLQVLAAHIQQPQLPALLCRFLQEELNGAPDDDAPPVPLEDCPVFGGRITVHHSAIARFYAPSDLGGAGGMYREHIRSNPNWHGYPRRDTVLVDVGGPVMRGLVVGRALLFFSFAFADRSFECALVNWFVPVRDVPDPDTGMWVVKLERDRGIPTLGIIPVDAIARAAHLIGVYGTAALPEDFHFSDSLDAFNTYFVNPYADHHMHEFLA</sequence>
<evidence type="ECO:0000313" key="2">
    <source>
        <dbReference type="Proteomes" id="UP001219525"/>
    </source>
</evidence>
<evidence type="ECO:0000313" key="1">
    <source>
        <dbReference type="EMBL" id="KAJ7205174.1"/>
    </source>
</evidence>
<accession>A0AAD6Y8C7</accession>
<name>A0AAD6Y8C7_9AGAR</name>
<dbReference type="Proteomes" id="UP001219525">
    <property type="component" value="Unassembled WGS sequence"/>
</dbReference>
<reference evidence="1" key="1">
    <citation type="submission" date="2023-03" db="EMBL/GenBank/DDBJ databases">
        <title>Massive genome expansion in bonnet fungi (Mycena s.s.) driven by repeated elements and novel gene families across ecological guilds.</title>
        <authorList>
            <consortium name="Lawrence Berkeley National Laboratory"/>
            <person name="Harder C.B."/>
            <person name="Miyauchi S."/>
            <person name="Viragh M."/>
            <person name="Kuo A."/>
            <person name="Thoen E."/>
            <person name="Andreopoulos B."/>
            <person name="Lu D."/>
            <person name="Skrede I."/>
            <person name="Drula E."/>
            <person name="Henrissat B."/>
            <person name="Morin E."/>
            <person name="Kohler A."/>
            <person name="Barry K."/>
            <person name="LaButti K."/>
            <person name="Morin E."/>
            <person name="Salamov A."/>
            <person name="Lipzen A."/>
            <person name="Mereny Z."/>
            <person name="Hegedus B."/>
            <person name="Baldrian P."/>
            <person name="Stursova M."/>
            <person name="Weitz H."/>
            <person name="Taylor A."/>
            <person name="Grigoriev I.V."/>
            <person name="Nagy L.G."/>
            <person name="Martin F."/>
            <person name="Kauserud H."/>
        </authorList>
    </citation>
    <scope>NUCLEOTIDE SEQUENCE</scope>
    <source>
        <strain evidence="1">9144</strain>
    </source>
</reference>
<proteinExistence type="predicted"/>
<comment type="caution">
    <text evidence="1">The sequence shown here is derived from an EMBL/GenBank/DDBJ whole genome shotgun (WGS) entry which is preliminary data.</text>
</comment>
<gene>
    <name evidence="1" type="ORF">GGX14DRAFT_644927</name>
</gene>
<dbReference type="AlphaFoldDB" id="A0AAD6Y8C7"/>
<dbReference type="EMBL" id="JARJCW010000044">
    <property type="protein sequence ID" value="KAJ7205174.1"/>
    <property type="molecule type" value="Genomic_DNA"/>
</dbReference>
<protein>
    <submittedName>
        <fullName evidence="1">Uncharacterized protein</fullName>
    </submittedName>
</protein>
<keyword evidence="2" id="KW-1185">Reference proteome</keyword>
<organism evidence="1 2">
    <name type="scientific">Mycena pura</name>
    <dbReference type="NCBI Taxonomy" id="153505"/>
    <lineage>
        <taxon>Eukaryota</taxon>
        <taxon>Fungi</taxon>
        <taxon>Dikarya</taxon>
        <taxon>Basidiomycota</taxon>
        <taxon>Agaricomycotina</taxon>
        <taxon>Agaricomycetes</taxon>
        <taxon>Agaricomycetidae</taxon>
        <taxon>Agaricales</taxon>
        <taxon>Marasmiineae</taxon>
        <taxon>Mycenaceae</taxon>
        <taxon>Mycena</taxon>
    </lineage>
</organism>